<dbReference type="SUPFAM" id="SSF53686">
    <property type="entry name" value="Tryptophan synthase beta subunit-like PLP-dependent enzymes"/>
    <property type="match status" value="1"/>
</dbReference>
<evidence type="ECO:0000313" key="6">
    <source>
        <dbReference type="EMBL" id="KIC71466.1"/>
    </source>
</evidence>
<dbReference type="PIRSF" id="PIRSF006278">
    <property type="entry name" value="ACCD_DCysDesulf"/>
    <property type="match status" value="1"/>
</dbReference>
<gene>
    <name evidence="6" type="primary">yedO</name>
    <name evidence="6" type="ORF">DB44_DM00030</name>
</gene>
<evidence type="ECO:0000256" key="1">
    <source>
        <dbReference type="ARBA" id="ARBA00001933"/>
    </source>
</evidence>
<name>A0A0C1JLL5_9BACT</name>
<dbReference type="AlphaFoldDB" id="A0A0C1JLL5"/>
<accession>A0A0C1JLL5</accession>
<comment type="cofactor">
    <cofactor evidence="1">
        <name>pyridoxal 5'-phosphate</name>
        <dbReference type="ChEBI" id="CHEBI:597326"/>
    </cofactor>
</comment>
<comment type="similarity">
    <text evidence="2">Belongs to the ACC deaminase/D-cysteine desulfhydrase family.</text>
</comment>
<feature type="modified residue" description="N6-(pyridoxal phosphate)lysine" evidence="5">
    <location>
        <position position="57"/>
    </location>
</feature>
<dbReference type="EMBL" id="JSAN01000085">
    <property type="protein sequence ID" value="KIC71466.1"/>
    <property type="molecule type" value="Genomic_DNA"/>
</dbReference>
<evidence type="ECO:0000256" key="4">
    <source>
        <dbReference type="PIRSR" id="PIRSR006278-1"/>
    </source>
</evidence>
<evidence type="ECO:0000256" key="2">
    <source>
        <dbReference type="ARBA" id="ARBA00008639"/>
    </source>
</evidence>
<dbReference type="Gene3D" id="3.40.50.1100">
    <property type="match status" value="2"/>
</dbReference>
<evidence type="ECO:0000313" key="7">
    <source>
        <dbReference type="Proteomes" id="UP000031465"/>
    </source>
</evidence>
<evidence type="ECO:0000256" key="5">
    <source>
        <dbReference type="PIRSR" id="PIRSR006278-2"/>
    </source>
</evidence>
<feature type="active site" description="Nucleophile" evidence="4">
    <location>
        <position position="84"/>
    </location>
</feature>
<dbReference type="InterPro" id="IPR027278">
    <property type="entry name" value="ACCD_DCysDesulf"/>
</dbReference>
<dbReference type="Proteomes" id="UP000031465">
    <property type="component" value="Unassembled WGS sequence"/>
</dbReference>
<protein>
    <submittedName>
        <fullName evidence="6">Putative 1-aminocyclopropane-1-carboxylate deaminase (ACC deaminase)</fullName>
    </submittedName>
</protein>
<evidence type="ECO:0000256" key="3">
    <source>
        <dbReference type="ARBA" id="ARBA00022898"/>
    </source>
</evidence>
<dbReference type="PATRIC" id="fig|362787.3.peg.1408"/>
<dbReference type="InterPro" id="IPR036052">
    <property type="entry name" value="TrpB-like_PALP_sf"/>
</dbReference>
<comment type="caution">
    <text evidence="6">The sequence shown here is derived from an EMBL/GenBank/DDBJ whole genome shotgun (WGS) entry which is preliminary data.</text>
</comment>
<organism evidence="6 7">
    <name type="scientific">Candidatus Protochlamydia amoebophila</name>
    <dbReference type="NCBI Taxonomy" id="362787"/>
    <lineage>
        <taxon>Bacteria</taxon>
        <taxon>Pseudomonadati</taxon>
        <taxon>Chlamydiota</taxon>
        <taxon>Chlamydiia</taxon>
        <taxon>Parachlamydiales</taxon>
        <taxon>Parachlamydiaceae</taxon>
        <taxon>Candidatus Protochlamydia</taxon>
    </lineage>
</organism>
<sequence>MIDMEKIQQLIKILQKIEQQPYPSHSRIHALSSFNSSNRCCFVKREDELGFGISGSKIRKYRTLIPFLIHNKVEEVVVIGSAYSNHVLSFLQLLIENKIQATLFLRGDPKREFKGNCFFTSLLTPASSIHWFSKEEWRSVLEQANFYAKDKKNICILPEGACIPEAFPGALTLPLDIIQNEADTQLEFNHLFIDSGTGLSAIALILAYYWIGKKTQIHVVLMAENEAYFLKQLASFHRYFEQLMGTSQLPFPSNFQLYRPKQGKKFGQLYSHSFKDIIQLARVEGFFTDPIYTGKLFHESKKIINSSALEGLILIIHSGGTLSLLAGFQDQLREAFQE</sequence>
<dbReference type="PANTHER" id="PTHR43780:SF2">
    <property type="entry name" value="1-AMINOCYCLOPROPANE-1-CARBOXYLATE DEAMINASE-RELATED"/>
    <property type="match status" value="1"/>
</dbReference>
<keyword evidence="3 5" id="KW-0663">Pyridoxal phosphate</keyword>
<dbReference type="GO" id="GO:0019148">
    <property type="term" value="F:D-cysteine desulfhydrase activity"/>
    <property type="evidence" value="ECO:0007669"/>
    <property type="project" value="TreeGrafter"/>
</dbReference>
<reference evidence="6 7" key="1">
    <citation type="journal article" date="2014" name="Mol. Biol. Evol.">
        <title>Massive expansion of Ubiquitination-related gene families within the Chlamydiae.</title>
        <authorList>
            <person name="Domman D."/>
            <person name="Collingro A."/>
            <person name="Lagkouvardos I."/>
            <person name="Gehre L."/>
            <person name="Weinmaier T."/>
            <person name="Rattei T."/>
            <person name="Subtil A."/>
            <person name="Horn M."/>
        </authorList>
    </citation>
    <scope>NUCLEOTIDE SEQUENCE [LARGE SCALE GENOMIC DNA]</scope>
    <source>
        <strain evidence="6 7">EI2</strain>
    </source>
</reference>
<dbReference type="PANTHER" id="PTHR43780">
    <property type="entry name" value="1-AMINOCYCLOPROPANE-1-CARBOXYLATE DEAMINASE-RELATED"/>
    <property type="match status" value="1"/>
</dbReference>
<proteinExistence type="inferred from homology"/>